<evidence type="ECO:0000259" key="2">
    <source>
        <dbReference type="PROSITE" id="PS50883"/>
    </source>
</evidence>
<reference evidence="4" key="1">
    <citation type="submission" date="2020-08" db="EMBL/GenBank/DDBJ databases">
        <authorList>
            <person name="Uke A."/>
            <person name="Chhe C."/>
            <person name="Baramee S."/>
            <person name="Kosugi A."/>
        </authorList>
    </citation>
    <scope>NUCLEOTIDE SEQUENCE</scope>
    <source>
        <strain evidence="4">DA-C8</strain>
    </source>
</reference>
<evidence type="ECO:0000256" key="1">
    <source>
        <dbReference type="SAM" id="Phobius"/>
    </source>
</evidence>
<dbReference type="SMART" id="SM00052">
    <property type="entry name" value="EAL"/>
    <property type="match status" value="1"/>
</dbReference>
<dbReference type="CDD" id="cd01948">
    <property type="entry name" value="EAL"/>
    <property type="match status" value="1"/>
</dbReference>
<dbReference type="Proteomes" id="UP000654993">
    <property type="component" value="Unassembled WGS sequence"/>
</dbReference>
<dbReference type="Pfam" id="PF00990">
    <property type="entry name" value="GGDEF"/>
    <property type="match status" value="1"/>
</dbReference>
<comment type="caution">
    <text evidence="4">The sequence shown here is derived from an EMBL/GenBank/DDBJ whole genome shotgun (WGS) entry which is preliminary data.</text>
</comment>
<evidence type="ECO:0000259" key="3">
    <source>
        <dbReference type="PROSITE" id="PS50887"/>
    </source>
</evidence>
<organism evidence="4 5">
    <name type="scientific">Insulibacter thermoxylanivorax</name>
    <dbReference type="NCBI Taxonomy" id="2749268"/>
    <lineage>
        <taxon>Bacteria</taxon>
        <taxon>Bacillati</taxon>
        <taxon>Bacillota</taxon>
        <taxon>Bacilli</taxon>
        <taxon>Bacillales</taxon>
        <taxon>Paenibacillaceae</taxon>
        <taxon>Insulibacter</taxon>
    </lineage>
</organism>
<accession>A0A916QEE6</accession>
<dbReference type="Gene3D" id="3.30.70.270">
    <property type="match status" value="1"/>
</dbReference>
<feature type="domain" description="GGDEF" evidence="3">
    <location>
        <begin position="89"/>
        <end position="220"/>
    </location>
</feature>
<dbReference type="Pfam" id="PF00563">
    <property type="entry name" value="EAL"/>
    <property type="match status" value="1"/>
</dbReference>
<dbReference type="SMART" id="SM00267">
    <property type="entry name" value="GGDEF"/>
    <property type="match status" value="1"/>
</dbReference>
<dbReference type="InterPro" id="IPR029787">
    <property type="entry name" value="Nucleotide_cyclase"/>
</dbReference>
<dbReference type="Gene3D" id="3.20.20.450">
    <property type="entry name" value="EAL domain"/>
    <property type="match status" value="1"/>
</dbReference>
<dbReference type="PANTHER" id="PTHR44757:SF2">
    <property type="entry name" value="BIOFILM ARCHITECTURE MAINTENANCE PROTEIN MBAA"/>
    <property type="match status" value="1"/>
</dbReference>
<reference evidence="4" key="2">
    <citation type="journal article" date="2021" name="Data Brief">
        <title>Draft genome sequence data of the facultative, thermophilic, xylanolytic bacterium Paenibacillus sp. strain DA-C8.</title>
        <authorList>
            <person name="Chhe C."/>
            <person name="Uke A."/>
            <person name="Baramee S."/>
            <person name="Ungkulpasvich U."/>
            <person name="Tachaapaikoon C."/>
            <person name="Pason P."/>
            <person name="Waeonukul R."/>
            <person name="Ratanakhanokchai K."/>
            <person name="Kosugi A."/>
        </authorList>
    </citation>
    <scope>NUCLEOTIDE SEQUENCE</scope>
    <source>
        <strain evidence="4">DA-C8</strain>
    </source>
</reference>
<dbReference type="InterPro" id="IPR043128">
    <property type="entry name" value="Rev_trsase/Diguanyl_cyclase"/>
</dbReference>
<dbReference type="PROSITE" id="PS50887">
    <property type="entry name" value="GGDEF"/>
    <property type="match status" value="1"/>
</dbReference>
<dbReference type="EMBL" id="BMAQ01000031">
    <property type="protein sequence ID" value="GFR38970.1"/>
    <property type="molecule type" value="Genomic_DNA"/>
</dbReference>
<sequence>MSKVLVLPLLDESFLKGRSIVLDNGLILIISGIAVVLILVALRVGYLFALREMNRTKRIMMTHDPLTGLLNRQAFMQRLEERIREAGHDPLTVVLLNVNRFRWINDALGSDLGDLIIMIVAQQLRMGIEGKPDIARLSGDEFALILDHDTAESRQIVMDLIRRFDEQPVEVRGQSLQILASAGLAGYPRHGRTASELVSHADTALTQARQSYIHVVEFDPVMDEEMHDRLQLATELRTAIRNGELSLAYQPRIDLATGRIAAIEALLRWQHPELGHVRPSRFIPIAEQTGLIVPIGEWVLETACAQAAGWNWQGSEECRISINISVQQMVHPDFVAVLDDVLARTGLNPKQLELELTESIFIENPQKISKILDKIKERGIRIAIDDFGKGYSSLNYLKRYPADTLKIDKEFITGTQSDTGQIITASVIQLARDLGLTVVAEGVEQSEQLAFLMRKGCNEVQGYLLCRPVPHDVCEQFLQQFDLQQMLALLGEREGWRKAAEDGSVSPPS</sequence>
<dbReference type="FunFam" id="3.20.20.450:FF:000001">
    <property type="entry name" value="Cyclic di-GMP phosphodiesterase yahA"/>
    <property type="match status" value="1"/>
</dbReference>
<keyword evidence="5" id="KW-1185">Reference proteome</keyword>
<dbReference type="AlphaFoldDB" id="A0A916QEE6"/>
<dbReference type="SUPFAM" id="SSF55073">
    <property type="entry name" value="Nucleotide cyclase"/>
    <property type="match status" value="1"/>
</dbReference>
<dbReference type="PROSITE" id="PS50883">
    <property type="entry name" value="EAL"/>
    <property type="match status" value="1"/>
</dbReference>
<dbReference type="InterPro" id="IPR052155">
    <property type="entry name" value="Biofilm_reg_signaling"/>
</dbReference>
<keyword evidence="1" id="KW-1133">Transmembrane helix</keyword>
<dbReference type="InterPro" id="IPR000160">
    <property type="entry name" value="GGDEF_dom"/>
</dbReference>
<gene>
    <name evidence="4" type="ORF">PRECH8_22660</name>
</gene>
<dbReference type="InterPro" id="IPR001633">
    <property type="entry name" value="EAL_dom"/>
</dbReference>
<feature type="domain" description="EAL" evidence="2">
    <location>
        <begin position="229"/>
        <end position="482"/>
    </location>
</feature>
<dbReference type="PANTHER" id="PTHR44757">
    <property type="entry name" value="DIGUANYLATE CYCLASE DGCP"/>
    <property type="match status" value="1"/>
</dbReference>
<dbReference type="InterPro" id="IPR035919">
    <property type="entry name" value="EAL_sf"/>
</dbReference>
<feature type="transmembrane region" description="Helical" evidence="1">
    <location>
        <begin position="26"/>
        <end position="50"/>
    </location>
</feature>
<proteinExistence type="predicted"/>
<dbReference type="CDD" id="cd01949">
    <property type="entry name" value="GGDEF"/>
    <property type="match status" value="1"/>
</dbReference>
<keyword evidence="1" id="KW-0472">Membrane</keyword>
<name>A0A916QEE6_9BACL</name>
<dbReference type="SUPFAM" id="SSF141868">
    <property type="entry name" value="EAL domain-like"/>
    <property type="match status" value="1"/>
</dbReference>
<evidence type="ECO:0008006" key="6">
    <source>
        <dbReference type="Google" id="ProtNLM"/>
    </source>
</evidence>
<dbReference type="NCBIfam" id="TIGR00254">
    <property type="entry name" value="GGDEF"/>
    <property type="match status" value="1"/>
</dbReference>
<dbReference type="RefSeq" id="WP_200967185.1">
    <property type="nucleotide sequence ID" value="NZ_BMAQ01000031.1"/>
</dbReference>
<evidence type="ECO:0000313" key="4">
    <source>
        <dbReference type="EMBL" id="GFR38970.1"/>
    </source>
</evidence>
<keyword evidence="1" id="KW-0812">Transmembrane</keyword>
<protein>
    <recommendedName>
        <fullName evidence="6">Diguanylate cyclase (GGDEF) domain-containing protein</fullName>
    </recommendedName>
</protein>
<evidence type="ECO:0000313" key="5">
    <source>
        <dbReference type="Proteomes" id="UP000654993"/>
    </source>
</evidence>